<dbReference type="InterPro" id="IPR051908">
    <property type="entry name" value="Ribosomal_N-acetyltransferase"/>
</dbReference>
<dbReference type="PROSITE" id="PS51186">
    <property type="entry name" value="GNAT"/>
    <property type="match status" value="1"/>
</dbReference>
<protein>
    <submittedName>
        <fullName evidence="2">Acyl-CoA N-acyltransferase</fullName>
    </submittedName>
</protein>
<dbReference type="EMBL" id="CAOF01000120">
    <property type="protein sequence ID" value="CCO47531.1"/>
    <property type="molecule type" value="Genomic_DNA"/>
</dbReference>
<evidence type="ECO:0000259" key="1">
    <source>
        <dbReference type="PROSITE" id="PS51186"/>
    </source>
</evidence>
<dbReference type="Gene3D" id="3.40.630.30">
    <property type="match status" value="1"/>
</dbReference>
<sequence length="178" mass="20195">MFTKEIDKDIQLALVQPSFAADYLRLRNENLEYLSKWLAWPPHCDSEEDFLNFVRSSLKSYAEGESLSCAILFQGELVGNASVFNIDNNLSKAKLGYWIAESAQGNGIVTRVCQTLIDIAFDDYQLEKVQLHAAEENRPSRAVAERLGMKLEGIIRRNENLNGRIVDHAIYGLLKSER</sequence>
<dbReference type="PANTHER" id="PTHR43441:SF11">
    <property type="entry name" value="RIBOSOMAL-PROTEIN-SERINE ACETYLTRANSFERASE"/>
    <property type="match status" value="1"/>
</dbReference>
<gene>
    <name evidence="2" type="ORF">VIBNISOn1_30229</name>
</gene>
<dbReference type="GO" id="GO:0005737">
    <property type="term" value="C:cytoplasm"/>
    <property type="evidence" value="ECO:0007669"/>
    <property type="project" value="TreeGrafter"/>
</dbReference>
<dbReference type="Pfam" id="PF13302">
    <property type="entry name" value="Acetyltransf_3"/>
    <property type="match status" value="1"/>
</dbReference>
<reference evidence="2 3" key="1">
    <citation type="journal article" date="2013" name="ISME J.">
        <title>Comparative genomics of pathogenic lineages of Vibrio nigripulchritudo identifies virulence-associated traits.</title>
        <authorList>
            <person name="Goudenege D."/>
            <person name="Labreuche Y."/>
            <person name="Krin E."/>
            <person name="Ansquer D."/>
            <person name="Mangenot S."/>
            <person name="Calteau A."/>
            <person name="Medigue C."/>
            <person name="Mazel D."/>
            <person name="Polz M.F."/>
            <person name="Le Roux F."/>
        </authorList>
    </citation>
    <scope>NUCLEOTIDE SEQUENCE [LARGE SCALE GENOMIC DNA]</scope>
    <source>
        <strain evidence="2 3">SOn1</strain>
    </source>
</reference>
<dbReference type="AlphaFoldDB" id="A0AAV2VS54"/>
<dbReference type="InterPro" id="IPR000182">
    <property type="entry name" value="GNAT_dom"/>
</dbReference>
<proteinExistence type="predicted"/>
<comment type="caution">
    <text evidence="2">The sequence shown here is derived from an EMBL/GenBank/DDBJ whole genome shotgun (WGS) entry which is preliminary data.</text>
</comment>
<dbReference type="RefSeq" id="WP_022612311.1">
    <property type="nucleotide sequence ID" value="NZ_LK391965.1"/>
</dbReference>
<name>A0AAV2VS54_9VIBR</name>
<dbReference type="PANTHER" id="PTHR43441">
    <property type="entry name" value="RIBOSOMAL-PROTEIN-SERINE ACETYLTRANSFERASE"/>
    <property type="match status" value="1"/>
</dbReference>
<dbReference type="InterPro" id="IPR016181">
    <property type="entry name" value="Acyl_CoA_acyltransferase"/>
</dbReference>
<dbReference type="Proteomes" id="UP000018211">
    <property type="component" value="Unassembled WGS sequence"/>
</dbReference>
<evidence type="ECO:0000313" key="3">
    <source>
        <dbReference type="Proteomes" id="UP000018211"/>
    </source>
</evidence>
<accession>A0AAV2VS54</accession>
<dbReference type="GO" id="GO:1990189">
    <property type="term" value="F:protein N-terminal-serine acetyltransferase activity"/>
    <property type="evidence" value="ECO:0007669"/>
    <property type="project" value="TreeGrafter"/>
</dbReference>
<dbReference type="GO" id="GO:0008999">
    <property type="term" value="F:protein-N-terminal-alanine acetyltransferase activity"/>
    <property type="evidence" value="ECO:0007669"/>
    <property type="project" value="TreeGrafter"/>
</dbReference>
<feature type="domain" description="N-acetyltransferase" evidence="1">
    <location>
        <begin position="24"/>
        <end position="177"/>
    </location>
</feature>
<organism evidence="2 3">
    <name type="scientific">Vibrio nigripulchritudo SOn1</name>
    <dbReference type="NCBI Taxonomy" id="1238450"/>
    <lineage>
        <taxon>Bacteria</taxon>
        <taxon>Pseudomonadati</taxon>
        <taxon>Pseudomonadota</taxon>
        <taxon>Gammaproteobacteria</taxon>
        <taxon>Vibrionales</taxon>
        <taxon>Vibrionaceae</taxon>
        <taxon>Vibrio</taxon>
    </lineage>
</organism>
<evidence type="ECO:0000313" key="2">
    <source>
        <dbReference type="EMBL" id="CCO47531.1"/>
    </source>
</evidence>
<dbReference type="SUPFAM" id="SSF55729">
    <property type="entry name" value="Acyl-CoA N-acyltransferases (Nat)"/>
    <property type="match status" value="1"/>
</dbReference>